<dbReference type="SUPFAM" id="SSF53098">
    <property type="entry name" value="Ribonuclease H-like"/>
    <property type="match status" value="1"/>
</dbReference>
<dbReference type="GO" id="GO:0006302">
    <property type="term" value="P:double-strand break repair"/>
    <property type="evidence" value="ECO:0007669"/>
    <property type="project" value="TreeGrafter"/>
</dbReference>
<dbReference type="GO" id="GO:0003887">
    <property type="term" value="F:DNA-directed DNA polymerase activity"/>
    <property type="evidence" value="ECO:0007669"/>
    <property type="project" value="UniProtKB-EC"/>
</dbReference>
<evidence type="ECO:0000256" key="2">
    <source>
        <dbReference type="ARBA" id="ARBA00023109"/>
    </source>
</evidence>
<dbReference type="GO" id="GO:0039693">
    <property type="term" value="P:viral DNA genome replication"/>
    <property type="evidence" value="ECO:0007669"/>
    <property type="project" value="UniProtKB-KW"/>
</dbReference>
<dbReference type="PANTHER" id="PTHR10133:SF27">
    <property type="entry name" value="DNA POLYMERASE NU"/>
    <property type="match status" value="1"/>
</dbReference>
<evidence type="ECO:0000313" key="5">
    <source>
        <dbReference type="Proteomes" id="UP000307942"/>
    </source>
</evidence>
<name>A0A482N522_9CAUD</name>
<protein>
    <submittedName>
        <fullName evidence="4">Putative DNA polymerase</fullName>
        <ecNumber evidence="4">2.7.7.7</ecNumber>
    </submittedName>
</protein>
<dbReference type="EC" id="2.7.7.7" evidence="4"/>
<proteinExistence type="predicted"/>
<dbReference type="InterPro" id="IPR012337">
    <property type="entry name" value="RNaseH-like_sf"/>
</dbReference>
<dbReference type="PANTHER" id="PTHR10133">
    <property type="entry name" value="DNA POLYMERASE I"/>
    <property type="match status" value="1"/>
</dbReference>
<dbReference type="Gene3D" id="3.30.70.370">
    <property type="match status" value="1"/>
</dbReference>
<dbReference type="GO" id="GO:0006261">
    <property type="term" value="P:DNA-templated DNA replication"/>
    <property type="evidence" value="ECO:0007669"/>
    <property type="project" value="InterPro"/>
</dbReference>
<dbReference type="GO" id="GO:0003677">
    <property type="term" value="F:DNA binding"/>
    <property type="evidence" value="ECO:0007669"/>
    <property type="project" value="InterPro"/>
</dbReference>
<dbReference type="SUPFAM" id="SSF56672">
    <property type="entry name" value="DNA/RNA polymerases"/>
    <property type="match status" value="1"/>
</dbReference>
<reference evidence="4 5" key="1">
    <citation type="submission" date="2019-01" db="EMBL/GenBank/DDBJ databases">
        <title>Still something new to discover - new insights into E. coli phage diversity and taxonomy.</title>
        <authorList>
            <person name="Korf I.H.E."/>
            <person name="Adriaennsens E."/>
            <person name="Dreiseikelmann B."/>
            <person name="Kropinski A."/>
            <person name="Nimtz M."/>
            <person name="Meier-Kolthoff J.P."/>
            <person name="Rohde M."/>
            <person name="van Raaij M."/>
            <person name="Wittmann J."/>
        </authorList>
    </citation>
    <scope>NUCLEOTIDE SEQUENCE [LARGE SCALE GENOMIC DNA]</scope>
</reference>
<keyword evidence="1" id="KW-0235">DNA replication</keyword>
<evidence type="ECO:0000259" key="3">
    <source>
        <dbReference type="SMART" id="SM00482"/>
    </source>
</evidence>
<keyword evidence="5" id="KW-1185">Reference proteome</keyword>
<dbReference type="InterPro" id="IPR002298">
    <property type="entry name" value="DNA_polymerase_A"/>
</dbReference>
<sequence>MKDFERLFLDTETFSGVDLKKAGAYAYAEHPSTEIMICTYAIDEGRVQTWDATESPTMPRELRKALRRVSRKKAKIVMANGLLFDRLVIREKWGIDLPVSQIEDTMIMAFRHALPGGLDMQCQVLGVDAEHAKDKAGKALIKRFCKPTPKTYKIRRYTRETHPEEWAKFLRYAALDIIAMREVYWRIPDWGNSPKEDEILRIDQLINDRGFYVDVDLANAAIKAVQVHKEELKEEAWELFGGKLTGNDFLPILRDIAPAFTIHNAQKSTLNDLLEDPDFPDEGKVLIEMRLGASSTASTKYNPLVNGLSADGRRRGCLQYGGAKRTLRWAGKGFQPQNLARGEYSDDHEGKIKRREGESDVSFWVRSHMLTNGINSLLRGTAHWAYDISKLTASTVRGCIIPAKGKKFVVADYSNVEGRGLAWIAGEKTALMVFKAGRDIYCETAGKMFGLDPDYIKANRKDLRQIGKACELGLGYGGGVAAFLQFAKNLGLDLYAMADVMKGTFPDHIWAAAKRGYEFARINEAKRPPKPGKKDERPTYILPKNVWLTCDAIKRMWRESHPKTVAFWAELEEAVLCAIRNPGKAYWAGANVRPDGKKALKIVRTKAKHDPTFDEERDDPNAAGWWLKVELPSGRIMSYPGIALSVTTEIDEDTGKKRTSTRIKYQGENQTTRQWGFQYTYGGKLTENIVQALCRDILAWSMPGVEAAGYEIVLSVHDELITEVPDTDDYTTEELCALMCDLPIWAKGFPLAAEGDIMYRYRK</sequence>
<dbReference type="Pfam" id="PF00476">
    <property type="entry name" value="DNA_pol_A"/>
    <property type="match status" value="1"/>
</dbReference>
<keyword evidence="4" id="KW-0548">Nucleotidyltransferase</keyword>
<dbReference type="InterPro" id="IPR043502">
    <property type="entry name" value="DNA/RNA_pol_sf"/>
</dbReference>
<keyword evidence="4" id="KW-0808">Transferase</keyword>
<dbReference type="Proteomes" id="UP000307942">
    <property type="component" value="Segment"/>
</dbReference>
<dbReference type="EMBL" id="MK373790">
    <property type="protein sequence ID" value="QBQ80552.1"/>
    <property type="molecule type" value="Genomic_DNA"/>
</dbReference>
<dbReference type="Gene3D" id="1.10.150.20">
    <property type="entry name" value="5' to 3' exonuclease, C-terminal subdomain"/>
    <property type="match status" value="1"/>
</dbReference>
<accession>A0A482N522</accession>
<dbReference type="InterPro" id="IPR001098">
    <property type="entry name" value="DNA-dir_DNA_pol_A_palm_dom"/>
</dbReference>
<keyword evidence="2" id="KW-1194">Viral DNA replication</keyword>
<evidence type="ECO:0000256" key="1">
    <source>
        <dbReference type="ARBA" id="ARBA00022705"/>
    </source>
</evidence>
<evidence type="ECO:0000313" key="4">
    <source>
        <dbReference type="EMBL" id="QBQ80552.1"/>
    </source>
</evidence>
<gene>
    <name evidence="4" type="ORF">WF5505_00052</name>
</gene>
<organism evidence="4 5">
    <name type="scientific">Escherichia phage vB_EcoS_WF5505</name>
    <dbReference type="NCBI Taxonomy" id="2508186"/>
    <lineage>
        <taxon>Viruses</taxon>
        <taxon>Duplodnaviria</taxon>
        <taxon>Heunggongvirae</taxon>
        <taxon>Uroviricota</taxon>
        <taxon>Caudoviricetes</taxon>
        <taxon>Dhillonvirus</taxon>
        <taxon>Dhillonvirus WF5505</taxon>
    </lineage>
</organism>
<feature type="domain" description="DNA-directed DNA polymerase family A palm" evidence="3">
    <location>
        <begin position="393"/>
        <end position="728"/>
    </location>
</feature>
<dbReference type="SMART" id="SM00482">
    <property type="entry name" value="POLAc"/>
    <property type="match status" value="1"/>
</dbReference>